<organism evidence="1 2">
    <name type="scientific">Oryza meyeriana var. granulata</name>
    <dbReference type="NCBI Taxonomy" id="110450"/>
    <lineage>
        <taxon>Eukaryota</taxon>
        <taxon>Viridiplantae</taxon>
        <taxon>Streptophyta</taxon>
        <taxon>Embryophyta</taxon>
        <taxon>Tracheophyta</taxon>
        <taxon>Spermatophyta</taxon>
        <taxon>Magnoliopsida</taxon>
        <taxon>Liliopsida</taxon>
        <taxon>Poales</taxon>
        <taxon>Poaceae</taxon>
        <taxon>BOP clade</taxon>
        <taxon>Oryzoideae</taxon>
        <taxon>Oryzeae</taxon>
        <taxon>Oryzinae</taxon>
        <taxon>Oryza</taxon>
        <taxon>Oryza meyeriana</taxon>
    </lineage>
</organism>
<protein>
    <submittedName>
        <fullName evidence="1">Uncharacterized protein</fullName>
    </submittedName>
</protein>
<reference evidence="1 2" key="1">
    <citation type="submission" date="2019-11" db="EMBL/GenBank/DDBJ databases">
        <title>Whole genome sequence of Oryza granulata.</title>
        <authorList>
            <person name="Li W."/>
        </authorList>
    </citation>
    <scope>NUCLEOTIDE SEQUENCE [LARGE SCALE GENOMIC DNA]</scope>
    <source>
        <strain evidence="2">cv. Menghai</strain>
        <tissue evidence="1">Leaf</tissue>
    </source>
</reference>
<evidence type="ECO:0000313" key="2">
    <source>
        <dbReference type="Proteomes" id="UP000479710"/>
    </source>
</evidence>
<comment type="caution">
    <text evidence="1">The sequence shown here is derived from an EMBL/GenBank/DDBJ whole genome shotgun (WGS) entry which is preliminary data.</text>
</comment>
<dbReference type="AlphaFoldDB" id="A0A6G1E6B8"/>
<keyword evidence="2" id="KW-1185">Reference proteome</keyword>
<name>A0A6G1E6B8_9ORYZ</name>
<sequence length="106" mass="11116">MATAWLLSQPTAANSTLAPHSLGVDTAHASLEADDLFAGGVPLVATPVESSVSRRWYAFLRTSITSLALRLPVSFDASVMDRPLPCYLGSSWLELAVAPASAQTAT</sequence>
<dbReference type="EMBL" id="SPHZ02000005">
    <property type="protein sequence ID" value="KAF0919974.1"/>
    <property type="molecule type" value="Genomic_DNA"/>
</dbReference>
<accession>A0A6G1E6B8</accession>
<gene>
    <name evidence="1" type="ORF">E2562_032432</name>
</gene>
<evidence type="ECO:0000313" key="1">
    <source>
        <dbReference type="EMBL" id="KAF0919974.1"/>
    </source>
</evidence>
<dbReference type="Proteomes" id="UP000479710">
    <property type="component" value="Unassembled WGS sequence"/>
</dbReference>
<proteinExistence type="predicted"/>